<feature type="chain" id="PRO_5040150741" description="CFEM domain-containing protein" evidence="15">
    <location>
        <begin position="22"/>
        <end position="269"/>
    </location>
</feature>
<keyword evidence="13" id="KW-0449">Lipoprotein</keyword>
<evidence type="ECO:0000256" key="8">
    <source>
        <dbReference type="ARBA" id="ARBA00022729"/>
    </source>
</evidence>
<keyword evidence="5" id="KW-0964">Secreted</keyword>
<keyword evidence="12" id="KW-0325">Glycoprotein</keyword>
<keyword evidence="9" id="KW-0408">Iron</keyword>
<dbReference type="EMBL" id="MU155300">
    <property type="protein sequence ID" value="KAF9476283.1"/>
    <property type="molecule type" value="Genomic_DNA"/>
</dbReference>
<evidence type="ECO:0000256" key="6">
    <source>
        <dbReference type="ARBA" id="ARBA00022617"/>
    </source>
</evidence>
<feature type="compositionally biased region" description="Low complexity" evidence="14">
    <location>
        <begin position="114"/>
        <end position="178"/>
    </location>
</feature>
<accession>A0A9P5YUX5</accession>
<feature type="domain" description="CFEM" evidence="16">
    <location>
        <begin position="7"/>
        <end position="120"/>
    </location>
</feature>
<keyword evidence="7" id="KW-0479">Metal-binding</keyword>
<name>A0A9P5YUX5_9AGAR</name>
<reference evidence="17" key="1">
    <citation type="submission" date="2020-11" db="EMBL/GenBank/DDBJ databases">
        <authorList>
            <consortium name="DOE Joint Genome Institute"/>
            <person name="Ahrendt S."/>
            <person name="Riley R."/>
            <person name="Andreopoulos W."/>
            <person name="Labutti K."/>
            <person name="Pangilinan J."/>
            <person name="Ruiz-Duenas F.J."/>
            <person name="Barrasa J.M."/>
            <person name="Sanchez-Garcia M."/>
            <person name="Camarero S."/>
            <person name="Miyauchi S."/>
            <person name="Serrano A."/>
            <person name="Linde D."/>
            <person name="Babiker R."/>
            <person name="Drula E."/>
            <person name="Ayuso-Fernandez I."/>
            <person name="Pacheco R."/>
            <person name="Padilla G."/>
            <person name="Ferreira P."/>
            <person name="Barriuso J."/>
            <person name="Kellner H."/>
            <person name="Castanera R."/>
            <person name="Alfaro M."/>
            <person name="Ramirez L."/>
            <person name="Pisabarro A.G."/>
            <person name="Kuo A."/>
            <person name="Tritt A."/>
            <person name="Lipzen A."/>
            <person name="He G."/>
            <person name="Yan M."/>
            <person name="Ng V."/>
            <person name="Cullen D."/>
            <person name="Martin F."/>
            <person name="Rosso M.-N."/>
            <person name="Henrissat B."/>
            <person name="Hibbett D."/>
            <person name="Martinez A.T."/>
            <person name="Grigoriev I.V."/>
        </authorList>
    </citation>
    <scope>NUCLEOTIDE SEQUENCE</scope>
    <source>
        <strain evidence="17">CIRM-BRFM 674</strain>
    </source>
</reference>
<evidence type="ECO:0000313" key="18">
    <source>
        <dbReference type="Proteomes" id="UP000807469"/>
    </source>
</evidence>
<evidence type="ECO:0000259" key="16">
    <source>
        <dbReference type="PROSITE" id="PS52012"/>
    </source>
</evidence>
<organism evidence="17 18">
    <name type="scientific">Pholiota conissans</name>
    <dbReference type="NCBI Taxonomy" id="109636"/>
    <lineage>
        <taxon>Eukaryota</taxon>
        <taxon>Fungi</taxon>
        <taxon>Dikarya</taxon>
        <taxon>Basidiomycota</taxon>
        <taxon>Agaricomycotina</taxon>
        <taxon>Agaricomycetes</taxon>
        <taxon>Agaricomycetidae</taxon>
        <taxon>Agaricales</taxon>
        <taxon>Agaricineae</taxon>
        <taxon>Strophariaceae</taxon>
        <taxon>Pholiota</taxon>
    </lineage>
</organism>
<proteinExistence type="inferred from homology"/>
<keyword evidence="6" id="KW-0349">Heme</keyword>
<keyword evidence="18" id="KW-1185">Reference proteome</keyword>
<sequence>MFFRLSLALTLAFGLAGHVSAQDNGQVTLDDLPDCAVPCAKNAAAQVSCATTDLSCLCSHSEFSSSTQTCANQPGVCGVEDRSSVSGILGEICAPPNTSSTVSSSTSTTSSAAAASTTSSAKPTSTSATTSAAPTTTSHTETTSAQPAKTTPDATTPVAGGAGTTAAGALTTPAPTTGSSSTLVVVQTVELPQTSDLTSAAMRMEGGVGPWLYIIVALHAFGVVQLVSHGPSFYPLSSSFSLAKSFIHRERVDDTKTTPTPTPFHFKSH</sequence>
<dbReference type="SMART" id="SM00747">
    <property type="entry name" value="CFEM"/>
    <property type="match status" value="1"/>
</dbReference>
<evidence type="ECO:0000256" key="12">
    <source>
        <dbReference type="ARBA" id="ARBA00023180"/>
    </source>
</evidence>
<feature type="signal peptide" evidence="15">
    <location>
        <begin position="1"/>
        <end position="21"/>
    </location>
</feature>
<evidence type="ECO:0000256" key="4">
    <source>
        <dbReference type="ARBA" id="ARBA00022475"/>
    </source>
</evidence>
<protein>
    <recommendedName>
        <fullName evidence="16">CFEM domain-containing protein</fullName>
    </recommendedName>
</protein>
<comment type="subcellular location">
    <subcellularLocation>
        <location evidence="1">Cell membrane</location>
        <topology evidence="1">Lipid-anchor</topology>
        <topology evidence="1">GPI-anchor</topology>
    </subcellularLocation>
    <subcellularLocation>
        <location evidence="2">Secreted</location>
    </subcellularLocation>
</comment>
<keyword evidence="11" id="KW-1015">Disulfide bond</keyword>
<evidence type="ECO:0000256" key="13">
    <source>
        <dbReference type="ARBA" id="ARBA00023288"/>
    </source>
</evidence>
<dbReference type="PANTHER" id="PTHR37928:SF1">
    <property type="entry name" value="CFEM DOMAIN PROTEIN (AFU_ORTHOLOGUE AFUA_6G14090)"/>
    <property type="match status" value="1"/>
</dbReference>
<dbReference type="AlphaFoldDB" id="A0A9P5YUX5"/>
<evidence type="ECO:0000256" key="3">
    <source>
        <dbReference type="ARBA" id="ARBA00010031"/>
    </source>
</evidence>
<dbReference type="PROSITE" id="PS52012">
    <property type="entry name" value="CFEM"/>
    <property type="match status" value="1"/>
</dbReference>
<evidence type="ECO:0000256" key="5">
    <source>
        <dbReference type="ARBA" id="ARBA00022525"/>
    </source>
</evidence>
<evidence type="ECO:0000256" key="1">
    <source>
        <dbReference type="ARBA" id="ARBA00004609"/>
    </source>
</evidence>
<gene>
    <name evidence="17" type="ORF">BDN70DRAFT_995810</name>
</gene>
<dbReference type="OrthoDB" id="3068107at2759"/>
<dbReference type="GO" id="GO:0005576">
    <property type="term" value="C:extracellular region"/>
    <property type="evidence" value="ECO:0007669"/>
    <property type="project" value="UniProtKB-SubCell"/>
</dbReference>
<evidence type="ECO:0000256" key="7">
    <source>
        <dbReference type="ARBA" id="ARBA00022723"/>
    </source>
</evidence>
<evidence type="ECO:0000256" key="9">
    <source>
        <dbReference type="ARBA" id="ARBA00023004"/>
    </source>
</evidence>
<dbReference type="Pfam" id="PF05730">
    <property type="entry name" value="CFEM"/>
    <property type="match status" value="1"/>
</dbReference>
<dbReference type="InterPro" id="IPR051735">
    <property type="entry name" value="CFEM_domain"/>
</dbReference>
<feature type="region of interest" description="Disordered" evidence="14">
    <location>
        <begin position="114"/>
        <end position="181"/>
    </location>
</feature>
<comment type="similarity">
    <text evidence="3">Belongs to the RBT5 family.</text>
</comment>
<evidence type="ECO:0000256" key="14">
    <source>
        <dbReference type="SAM" id="MobiDB-lite"/>
    </source>
</evidence>
<dbReference type="Proteomes" id="UP000807469">
    <property type="component" value="Unassembled WGS sequence"/>
</dbReference>
<dbReference type="GO" id="GO:0046872">
    <property type="term" value="F:metal ion binding"/>
    <property type="evidence" value="ECO:0007669"/>
    <property type="project" value="UniProtKB-KW"/>
</dbReference>
<evidence type="ECO:0000313" key="17">
    <source>
        <dbReference type="EMBL" id="KAF9476283.1"/>
    </source>
</evidence>
<evidence type="ECO:0000256" key="15">
    <source>
        <dbReference type="SAM" id="SignalP"/>
    </source>
</evidence>
<keyword evidence="8 15" id="KW-0732">Signal</keyword>
<evidence type="ECO:0000256" key="10">
    <source>
        <dbReference type="ARBA" id="ARBA00023136"/>
    </source>
</evidence>
<dbReference type="PANTHER" id="PTHR37928">
    <property type="entry name" value="CFEM DOMAIN PROTEIN (AFU_ORTHOLOGUE AFUA_6G14090)"/>
    <property type="match status" value="1"/>
</dbReference>
<keyword evidence="10" id="KW-0472">Membrane</keyword>
<evidence type="ECO:0000256" key="11">
    <source>
        <dbReference type="ARBA" id="ARBA00023157"/>
    </source>
</evidence>
<dbReference type="GO" id="GO:0005886">
    <property type="term" value="C:plasma membrane"/>
    <property type="evidence" value="ECO:0007669"/>
    <property type="project" value="UniProtKB-SubCell"/>
</dbReference>
<keyword evidence="4" id="KW-1003">Cell membrane</keyword>
<evidence type="ECO:0000256" key="2">
    <source>
        <dbReference type="ARBA" id="ARBA00004613"/>
    </source>
</evidence>
<comment type="caution">
    <text evidence="17">The sequence shown here is derived from an EMBL/GenBank/DDBJ whole genome shotgun (WGS) entry which is preliminary data.</text>
</comment>
<dbReference type="InterPro" id="IPR008427">
    <property type="entry name" value="Extracellular_membr_CFEM_dom"/>
</dbReference>